<protein>
    <recommendedName>
        <fullName evidence="4">Lipoprotein</fullName>
    </recommendedName>
</protein>
<gene>
    <name evidence="2" type="ORF">ACFFTR_00105</name>
</gene>
<evidence type="ECO:0008006" key="4">
    <source>
        <dbReference type="Google" id="ProtNLM"/>
    </source>
</evidence>
<evidence type="ECO:0000313" key="2">
    <source>
        <dbReference type="EMBL" id="MFB9441483.1"/>
    </source>
</evidence>
<dbReference type="PROSITE" id="PS51257">
    <property type="entry name" value="PROKAR_LIPOPROTEIN"/>
    <property type="match status" value="1"/>
</dbReference>
<sequence>MGVRMRRMPCAAVVVAVVLACASACAAKSAGGSPSPPPAGSVSAPARVEAPSAAPSGPCAGGACQIEVAVGDVVVVPERYGLGPIEITAISGTTVEMVAPVTGSGFGVSGCSGGGGVSSQGGGGVRLRCQVHTAGTVNDVMSLEVVEVRGTTAVLRIKPAG</sequence>
<feature type="signal peptide" evidence="1">
    <location>
        <begin position="1"/>
        <end position="26"/>
    </location>
</feature>
<organism evidence="2 3">
    <name type="scientific">Dactylosporangium vinaceum</name>
    <dbReference type="NCBI Taxonomy" id="53362"/>
    <lineage>
        <taxon>Bacteria</taxon>
        <taxon>Bacillati</taxon>
        <taxon>Actinomycetota</taxon>
        <taxon>Actinomycetes</taxon>
        <taxon>Micromonosporales</taxon>
        <taxon>Micromonosporaceae</taxon>
        <taxon>Dactylosporangium</taxon>
    </lineage>
</organism>
<evidence type="ECO:0000313" key="3">
    <source>
        <dbReference type="Proteomes" id="UP001589608"/>
    </source>
</evidence>
<dbReference type="EMBL" id="JBHMCA010000002">
    <property type="protein sequence ID" value="MFB9441483.1"/>
    <property type="molecule type" value="Genomic_DNA"/>
</dbReference>
<dbReference type="Proteomes" id="UP001589608">
    <property type="component" value="Unassembled WGS sequence"/>
</dbReference>
<keyword evidence="3" id="KW-1185">Reference proteome</keyword>
<name>A0ABV5LY94_9ACTN</name>
<evidence type="ECO:0000256" key="1">
    <source>
        <dbReference type="SAM" id="SignalP"/>
    </source>
</evidence>
<reference evidence="2 3" key="1">
    <citation type="submission" date="2024-09" db="EMBL/GenBank/DDBJ databases">
        <authorList>
            <person name="Sun Q."/>
            <person name="Mori K."/>
        </authorList>
    </citation>
    <scope>NUCLEOTIDE SEQUENCE [LARGE SCALE GENOMIC DNA]</scope>
    <source>
        <strain evidence="2 3">JCM 3307</strain>
    </source>
</reference>
<dbReference type="RefSeq" id="WP_223104843.1">
    <property type="nucleotide sequence ID" value="NZ_CP061913.1"/>
</dbReference>
<proteinExistence type="predicted"/>
<keyword evidence="1" id="KW-0732">Signal</keyword>
<feature type="chain" id="PRO_5046437145" description="Lipoprotein" evidence="1">
    <location>
        <begin position="27"/>
        <end position="161"/>
    </location>
</feature>
<accession>A0ABV5LY94</accession>
<comment type="caution">
    <text evidence="2">The sequence shown here is derived from an EMBL/GenBank/DDBJ whole genome shotgun (WGS) entry which is preliminary data.</text>
</comment>